<sequence length="228" mass="25804">MNLKHFARLFHLQYLPQPRELLPLPYFPNGIGYGAHRVPHSELPAMGSLPENMDALGGFYRHIRIGRLDESSGFLPLLDGLVEWLDYEELADAPEGWSIVADSKTHELVPNLQWQPSWVIFARLVDDSVLFADTVQPECPVFWLPTGYGTVENRTSVAPSLAAFMDTLAALRELETAYEGSGRKIFCDVGDGGFAEEWSQDARAVVEKYLPEHRRGFARRWRCAARDE</sequence>
<dbReference type="EMBL" id="ACJW02000003">
    <property type="protein sequence ID" value="EEP67530.1"/>
    <property type="molecule type" value="Genomic_DNA"/>
</dbReference>
<dbReference type="HOGENOM" id="CLU_114032_0_0_4"/>
<reference evidence="1" key="1">
    <citation type="submission" date="2009-04" db="EMBL/GenBank/DDBJ databases">
        <authorList>
            <person name="Weinstock G."/>
            <person name="Sodergren E."/>
            <person name="Clifton S."/>
            <person name="Fulton L."/>
            <person name="Fulton B."/>
            <person name="Courtney L."/>
            <person name="Fronick C."/>
            <person name="Harrison M."/>
            <person name="Strong C."/>
            <person name="Farmer C."/>
            <person name="Delahaunty K."/>
            <person name="Markovic C."/>
            <person name="Hall O."/>
            <person name="Minx P."/>
            <person name="Tomlinson C."/>
            <person name="Mitreva M."/>
            <person name="Nelson J."/>
            <person name="Hou S."/>
            <person name="Wollam A."/>
            <person name="Pepin K.H."/>
            <person name="Johnson M."/>
            <person name="Bhonagiri V."/>
            <person name="Nash W.E."/>
            <person name="Warren W."/>
            <person name="Chinwalla A."/>
            <person name="Mardis E.R."/>
            <person name="Wilson R.K."/>
        </authorList>
    </citation>
    <scope>NUCLEOTIDE SEQUENCE [LARGE SCALE GENOMIC DNA]</scope>
    <source>
        <strain evidence="1">ATCC 51147</strain>
    </source>
</reference>
<accession>C4GLC1</accession>
<organism evidence="1 2">
    <name type="scientific">Kingella oralis ATCC 51147</name>
    <dbReference type="NCBI Taxonomy" id="629741"/>
    <lineage>
        <taxon>Bacteria</taxon>
        <taxon>Pseudomonadati</taxon>
        <taxon>Pseudomonadota</taxon>
        <taxon>Betaproteobacteria</taxon>
        <taxon>Neisseriales</taxon>
        <taxon>Neisseriaceae</taxon>
        <taxon>Kingella</taxon>
    </lineage>
</organism>
<gene>
    <name evidence="1" type="ORF">GCWU000324_01778</name>
</gene>
<dbReference type="RefSeq" id="WP_003796443.1">
    <property type="nucleotide sequence ID" value="NZ_GG665872.1"/>
</dbReference>
<dbReference type="STRING" id="629741.GCWU000324_01778"/>
<dbReference type="AlphaFoldDB" id="C4GLC1"/>
<name>C4GLC1_9NEIS</name>
<evidence type="ECO:0000313" key="1">
    <source>
        <dbReference type="EMBL" id="EEP67530.1"/>
    </source>
</evidence>
<dbReference type="Proteomes" id="UP000003009">
    <property type="component" value="Unassembled WGS sequence"/>
</dbReference>
<evidence type="ECO:0000313" key="2">
    <source>
        <dbReference type="Proteomes" id="UP000003009"/>
    </source>
</evidence>
<protein>
    <submittedName>
        <fullName evidence="1">Uncharacterized protein</fullName>
    </submittedName>
</protein>
<keyword evidence="2" id="KW-1185">Reference proteome</keyword>
<comment type="caution">
    <text evidence="1">The sequence shown here is derived from an EMBL/GenBank/DDBJ whole genome shotgun (WGS) entry which is preliminary data.</text>
</comment>
<dbReference type="OrthoDB" id="8613326at2"/>
<dbReference type="GeneID" id="84906215"/>
<proteinExistence type="predicted"/>